<evidence type="ECO:0000256" key="5">
    <source>
        <dbReference type="ARBA" id="ARBA00023163"/>
    </source>
</evidence>
<comment type="caution">
    <text evidence="8">The sequence shown here is derived from an EMBL/GenBank/DDBJ whole genome shotgun (WGS) entry which is preliminary data.</text>
</comment>
<dbReference type="eggNOG" id="COG0781">
    <property type="taxonomic scope" value="Bacteria"/>
</dbReference>
<evidence type="ECO:0000313" key="9">
    <source>
        <dbReference type="Proteomes" id="UP000028922"/>
    </source>
</evidence>
<evidence type="ECO:0000256" key="4">
    <source>
        <dbReference type="ARBA" id="ARBA00023015"/>
    </source>
</evidence>
<protein>
    <recommendedName>
        <fullName evidence="6">Transcription antitermination protein NusB</fullName>
    </recommendedName>
    <alternativeName>
        <fullName evidence="6">Antitermination factor NusB</fullName>
    </alternativeName>
</protein>
<dbReference type="InterPro" id="IPR011605">
    <property type="entry name" value="NusB_fam"/>
</dbReference>
<dbReference type="Proteomes" id="UP000028922">
    <property type="component" value="Unassembled WGS sequence"/>
</dbReference>
<feature type="domain" description="NusB/RsmB/TIM44" evidence="7">
    <location>
        <begin position="113"/>
        <end position="203"/>
    </location>
</feature>
<dbReference type="STRING" id="1527444.ucyna2_01015"/>
<comment type="similarity">
    <text evidence="1 6">Belongs to the NusB family.</text>
</comment>
<sequence>MISRQQPRRIARELALLSMSQVKGTPEKIEQLQIENLVLAAIRVLTNEVKDTLETASAEIIRGHNQLFKYETRSSNLESAKTMLSEALELTQGAVNCLAGAIEFPEIIQLAGQHDVQQYTIEIIHAICKKKKDLDNQLEIVLKDWQLRRLARIDQDILRIAVAEILLLNIPEKVAINEAVELAKRYSDDDGYRFINGVLRRFVEYIKEERKSNIFFKEV</sequence>
<dbReference type="PATRIC" id="fig|1527444.3.peg.966"/>
<dbReference type="InterPro" id="IPR006027">
    <property type="entry name" value="NusB_RsmB_TIM44"/>
</dbReference>
<dbReference type="GO" id="GO:0006353">
    <property type="term" value="P:DNA-templated transcription termination"/>
    <property type="evidence" value="ECO:0007669"/>
    <property type="project" value="UniProtKB-UniRule"/>
</dbReference>
<evidence type="ECO:0000256" key="1">
    <source>
        <dbReference type="ARBA" id="ARBA00005952"/>
    </source>
</evidence>
<keyword evidence="3 6" id="KW-0694">RNA-binding</keyword>
<accession>A0A086CG78</accession>
<dbReference type="Pfam" id="PF01029">
    <property type="entry name" value="NusB"/>
    <property type="match status" value="1"/>
</dbReference>
<gene>
    <name evidence="6" type="primary">nusB</name>
    <name evidence="8" type="ORF">ucyna2_01015</name>
</gene>
<dbReference type="EMBL" id="JPSP01000012">
    <property type="protein sequence ID" value="KFF41192.1"/>
    <property type="molecule type" value="Genomic_DNA"/>
</dbReference>
<reference evidence="8 9" key="1">
    <citation type="submission" date="2014-08" db="EMBL/GenBank/DDBJ databases">
        <title>Comparative genomics reveals surprising divergence of two closely related strains of uncultivated UCYN-A cyanobacteria.</title>
        <authorList>
            <person name="Bombar D."/>
            <person name="Heller P."/>
            <person name="Sanchez-Baracaldo P."/>
            <person name="Carter B.J."/>
            <person name="Zert J.P."/>
        </authorList>
    </citation>
    <scope>NUCLEOTIDE SEQUENCE [LARGE SCALE GENOMIC DNA]</scope>
</reference>
<dbReference type="PANTHER" id="PTHR11078">
    <property type="entry name" value="N UTILIZATION SUBSTANCE PROTEIN B-RELATED"/>
    <property type="match status" value="1"/>
</dbReference>
<dbReference type="HAMAP" id="MF_00073">
    <property type="entry name" value="NusB"/>
    <property type="match status" value="1"/>
</dbReference>
<evidence type="ECO:0000313" key="8">
    <source>
        <dbReference type="EMBL" id="KFF41192.1"/>
    </source>
</evidence>
<keyword evidence="2 6" id="KW-0889">Transcription antitermination</keyword>
<evidence type="ECO:0000259" key="7">
    <source>
        <dbReference type="Pfam" id="PF01029"/>
    </source>
</evidence>
<comment type="function">
    <text evidence="6">Involved in transcription antitermination. Required for transcription of ribosomal RNA (rRNA) genes. Binds specifically to the boxA antiterminator sequence of the ribosomal RNA (rrn) operons.</text>
</comment>
<dbReference type="GO" id="GO:0031564">
    <property type="term" value="P:transcription antitermination"/>
    <property type="evidence" value="ECO:0007669"/>
    <property type="project" value="UniProtKB-KW"/>
</dbReference>
<dbReference type="NCBIfam" id="TIGR01951">
    <property type="entry name" value="nusB"/>
    <property type="match status" value="1"/>
</dbReference>
<keyword evidence="4 6" id="KW-0805">Transcription regulation</keyword>
<keyword evidence="5 6" id="KW-0804">Transcription</keyword>
<dbReference type="GO" id="GO:0005829">
    <property type="term" value="C:cytosol"/>
    <property type="evidence" value="ECO:0007669"/>
    <property type="project" value="TreeGrafter"/>
</dbReference>
<dbReference type="Gene3D" id="1.10.940.10">
    <property type="entry name" value="NusB-like"/>
    <property type="match status" value="1"/>
</dbReference>
<proteinExistence type="inferred from homology"/>
<evidence type="ECO:0000256" key="2">
    <source>
        <dbReference type="ARBA" id="ARBA00022814"/>
    </source>
</evidence>
<dbReference type="SUPFAM" id="SSF48013">
    <property type="entry name" value="NusB-like"/>
    <property type="match status" value="1"/>
</dbReference>
<name>A0A086CG78_9CHRO</name>
<dbReference type="InterPro" id="IPR035926">
    <property type="entry name" value="NusB-like_sf"/>
</dbReference>
<evidence type="ECO:0000256" key="6">
    <source>
        <dbReference type="HAMAP-Rule" id="MF_00073"/>
    </source>
</evidence>
<dbReference type="PANTHER" id="PTHR11078:SF3">
    <property type="entry name" value="ANTITERMINATION NUSB DOMAIN-CONTAINING PROTEIN"/>
    <property type="match status" value="1"/>
</dbReference>
<evidence type="ECO:0000256" key="3">
    <source>
        <dbReference type="ARBA" id="ARBA00022884"/>
    </source>
</evidence>
<organism evidence="8 9">
    <name type="scientific">Candidatus Atelocyanobacterium thalassa isolate SIO64986</name>
    <dbReference type="NCBI Taxonomy" id="1527444"/>
    <lineage>
        <taxon>Bacteria</taxon>
        <taxon>Bacillati</taxon>
        <taxon>Cyanobacteriota</taxon>
        <taxon>Cyanophyceae</taxon>
        <taxon>Oscillatoriophycideae</taxon>
        <taxon>Chroococcales</taxon>
        <taxon>Aphanothecaceae</taxon>
        <taxon>Candidatus Atelocyanobacterium</taxon>
        <taxon>Candidatus Atelocyanobacterium thalassae</taxon>
    </lineage>
</organism>
<dbReference type="GO" id="GO:0003723">
    <property type="term" value="F:RNA binding"/>
    <property type="evidence" value="ECO:0007669"/>
    <property type="project" value="UniProtKB-UniRule"/>
</dbReference>
<dbReference type="AlphaFoldDB" id="A0A086CG78"/>